<feature type="transmembrane region" description="Helical" evidence="2">
    <location>
        <begin position="188"/>
        <end position="207"/>
    </location>
</feature>
<gene>
    <name evidence="3" type="ORF">QBC37DRAFT_436943</name>
</gene>
<accession>A0AAN6YGS2</accession>
<evidence type="ECO:0000256" key="1">
    <source>
        <dbReference type="SAM" id="MobiDB-lite"/>
    </source>
</evidence>
<dbReference type="EMBL" id="MU858050">
    <property type="protein sequence ID" value="KAK4219033.1"/>
    <property type="molecule type" value="Genomic_DNA"/>
</dbReference>
<comment type="caution">
    <text evidence="3">The sequence shown here is derived from an EMBL/GenBank/DDBJ whole genome shotgun (WGS) entry which is preliminary data.</text>
</comment>
<name>A0AAN6YGS2_9PEZI</name>
<proteinExistence type="predicted"/>
<feature type="transmembrane region" description="Helical" evidence="2">
    <location>
        <begin position="213"/>
        <end position="230"/>
    </location>
</feature>
<keyword evidence="2" id="KW-1133">Transmembrane helix</keyword>
<keyword evidence="2" id="KW-0472">Membrane</keyword>
<reference evidence="3" key="2">
    <citation type="submission" date="2023-05" db="EMBL/GenBank/DDBJ databases">
        <authorList>
            <consortium name="Lawrence Berkeley National Laboratory"/>
            <person name="Steindorff A."/>
            <person name="Hensen N."/>
            <person name="Bonometti L."/>
            <person name="Westerberg I."/>
            <person name="Brannstrom I.O."/>
            <person name="Guillou S."/>
            <person name="Cros-Aarteil S."/>
            <person name="Calhoun S."/>
            <person name="Haridas S."/>
            <person name="Kuo A."/>
            <person name="Mondo S."/>
            <person name="Pangilinan J."/>
            <person name="Riley R."/>
            <person name="Labutti K."/>
            <person name="Andreopoulos B."/>
            <person name="Lipzen A."/>
            <person name="Chen C."/>
            <person name="Yanf M."/>
            <person name="Daum C."/>
            <person name="Ng V."/>
            <person name="Clum A."/>
            <person name="Ohm R."/>
            <person name="Martin F."/>
            <person name="Silar P."/>
            <person name="Natvig D."/>
            <person name="Lalanne C."/>
            <person name="Gautier V."/>
            <person name="Ament-Velasquez S.L."/>
            <person name="Kruys A."/>
            <person name="Hutchinson M.I."/>
            <person name="Powell A.J."/>
            <person name="Barry K."/>
            <person name="Miller A.N."/>
            <person name="Grigoriev I.V."/>
            <person name="Debuchy R."/>
            <person name="Gladieux P."/>
            <person name="Thoren M.H."/>
            <person name="Johannesson H."/>
        </authorList>
    </citation>
    <scope>NUCLEOTIDE SEQUENCE</scope>
    <source>
        <strain evidence="3">PSN293</strain>
    </source>
</reference>
<feature type="region of interest" description="Disordered" evidence="1">
    <location>
        <begin position="67"/>
        <end position="94"/>
    </location>
</feature>
<sequence>MAASWLPNWPDWPNTPIPGVSLSAGGLLALADLSTIAQRTAITGGSSWLDSLLLAPGLHYQQAVEELGSRGSTSTTGGVGSSNDEDDHVEECDHTGTPIRRFRIRNTATKMYIRRIARPAETVTLDVGAALPAKRMSMGARYQMPKSYSGIHVADWAVDSAAAENGQEKYDKKADDCHGGHTGSASHFLYLASPVLTIIALACVVLVKDWWAFGQLGGLMLSRILNIWIIKQRTKRQDDDQQQPSGSFEQLSLTTYNIPLPANHPGEAPTSVQLRGRPSDLRAITSSSWLRTKTHGQGYLEATAKLVVYAVAAFSGNATQIGAIIMMGLLLSTAGLLALSNSHAKCLTVDDREGPRVIEGEEGGDDPI</sequence>
<evidence type="ECO:0000313" key="4">
    <source>
        <dbReference type="Proteomes" id="UP001301769"/>
    </source>
</evidence>
<organism evidence="3 4">
    <name type="scientific">Rhypophila decipiens</name>
    <dbReference type="NCBI Taxonomy" id="261697"/>
    <lineage>
        <taxon>Eukaryota</taxon>
        <taxon>Fungi</taxon>
        <taxon>Dikarya</taxon>
        <taxon>Ascomycota</taxon>
        <taxon>Pezizomycotina</taxon>
        <taxon>Sordariomycetes</taxon>
        <taxon>Sordariomycetidae</taxon>
        <taxon>Sordariales</taxon>
        <taxon>Naviculisporaceae</taxon>
        <taxon>Rhypophila</taxon>
    </lineage>
</organism>
<protein>
    <submittedName>
        <fullName evidence="3">Uncharacterized protein</fullName>
    </submittedName>
</protein>
<dbReference type="Proteomes" id="UP001301769">
    <property type="component" value="Unassembled WGS sequence"/>
</dbReference>
<reference evidence="3" key="1">
    <citation type="journal article" date="2023" name="Mol. Phylogenet. Evol.">
        <title>Genome-scale phylogeny and comparative genomics of the fungal order Sordariales.</title>
        <authorList>
            <person name="Hensen N."/>
            <person name="Bonometti L."/>
            <person name="Westerberg I."/>
            <person name="Brannstrom I.O."/>
            <person name="Guillou S."/>
            <person name="Cros-Aarteil S."/>
            <person name="Calhoun S."/>
            <person name="Haridas S."/>
            <person name="Kuo A."/>
            <person name="Mondo S."/>
            <person name="Pangilinan J."/>
            <person name="Riley R."/>
            <person name="LaButti K."/>
            <person name="Andreopoulos B."/>
            <person name="Lipzen A."/>
            <person name="Chen C."/>
            <person name="Yan M."/>
            <person name="Daum C."/>
            <person name="Ng V."/>
            <person name="Clum A."/>
            <person name="Steindorff A."/>
            <person name="Ohm R.A."/>
            <person name="Martin F."/>
            <person name="Silar P."/>
            <person name="Natvig D.O."/>
            <person name="Lalanne C."/>
            <person name="Gautier V."/>
            <person name="Ament-Velasquez S.L."/>
            <person name="Kruys A."/>
            <person name="Hutchinson M.I."/>
            <person name="Powell A.J."/>
            <person name="Barry K."/>
            <person name="Miller A.N."/>
            <person name="Grigoriev I.V."/>
            <person name="Debuchy R."/>
            <person name="Gladieux P."/>
            <person name="Hiltunen Thoren M."/>
            <person name="Johannesson H."/>
        </authorList>
    </citation>
    <scope>NUCLEOTIDE SEQUENCE</scope>
    <source>
        <strain evidence="3">PSN293</strain>
    </source>
</reference>
<evidence type="ECO:0000313" key="3">
    <source>
        <dbReference type="EMBL" id="KAK4219033.1"/>
    </source>
</evidence>
<dbReference type="AlphaFoldDB" id="A0AAN6YGS2"/>
<keyword evidence="4" id="KW-1185">Reference proteome</keyword>
<keyword evidence="2" id="KW-0812">Transmembrane</keyword>
<evidence type="ECO:0000256" key="2">
    <source>
        <dbReference type="SAM" id="Phobius"/>
    </source>
</evidence>